<keyword evidence="2" id="KW-0963">Cytoplasm</keyword>
<dbReference type="InterPro" id="IPR005627">
    <property type="entry name" value="CutC-like"/>
</dbReference>
<protein>
    <recommendedName>
        <fullName evidence="2">PF03932 family protein CutC</fullName>
    </recommendedName>
</protein>
<evidence type="ECO:0000256" key="1">
    <source>
        <dbReference type="ARBA" id="ARBA00007768"/>
    </source>
</evidence>
<dbReference type="Pfam" id="PF03932">
    <property type="entry name" value="CutC"/>
    <property type="match status" value="1"/>
</dbReference>
<dbReference type="Gene3D" id="3.20.20.380">
    <property type="entry name" value="Copper homeostasis (CutC) domain"/>
    <property type="match status" value="1"/>
</dbReference>
<accession>A0A023D539</accession>
<proteinExistence type="inferred from homology"/>
<keyword evidence="4" id="KW-1185">Reference proteome</keyword>
<dbReference type="RefSeq" id="WP_042058917.1">
    <property type="nucleotide sequence ID" value="NZ_BAND01000057.1"/>
</dbReference>
<dbReference type="GO" id="GO:0005737">
    <property type="term" value="C:cytoplasm"/>
    <property type="evidence" value="ECO:0007669"/>
    <property type="project" value="UniProtKB-SubCell"/>
</dbReference>
<dbReference type="SUPFAM" id="SSF110395">
    <property type="entry name" value="CutC-like"/>
    <property type="match status" value="1"/>
</dbReference>
<dbReference type="AlphaFoldDB" id="A0A023D539"/>
<evidence type="ECO:0000313" key="3">
    <source>
        <dbReference type="EMBL" id="GAJ29273.1"/>
    </source>
</evidence>
<sequence length="247" mass="25049">MTELEICVDDAEGVRTAQQAGVTRIELCAALALGGLTPSAGLVHLARGSAVPVYAMIRPRSGAFVFDTMEERAMLAEIAAIRAAGLAGVVLGASLPDHRLDVPLLARLSAAAGPLGRTLHRAFDLAPDPFEALEAAIALGFERILTSGGAAAAPEGAPLLRALVTRAAGRIEIMAGAGVTPGNVVPLLRATGVGAVHASCRAPAAPEPERVAAFGFGATRASTSPGTIHAMRDALSSFDTSLHSTGH</sequence>
<organism evidence="3 4">
    <name type="scientific">Acidomonas methanolica NBRC 104435</name>
    <dbReference type="NCBI Taxonomy" id="1231351"/>
    <lineage>
        <taxon>Bacteria</taxon>
        <taxon>Pseudomonadati</taxon>
        <taxon>Pseudomonadota</taxon>
        <taxon>Alphaproteobacteria</taxon>
        <taxon>Acetobacterales</taxon>
        <taxon>Acetobacteraceae</taxon>
        <taxon>Acidomonas</taxon>
    </lineage>
</organism>
<dbReference type="EMBL" id="BAND01000057">
    <property type="protein sequence ID" value="GAJ29273.1"/>
    <property type="molecule type" value="Genomic_DNA"/>
</dbReference>
<dbReference type="GO" id="GO:0005507">
    <property type="term" value="F:copper ion binding"/>
    <property type="evidence" value="ECO:0007669"/>
    <property type="project" value="TreeGrafter"/>
</dbReference>
<dbReference type="PANTHER" id="PTHR12598:SF0">
    <property type="entry name" value="COPPER HOMEOSTASIS PROTEIN CUTC HOMOLOG"/>
    <property type="match status" value="1"/>
</dbReference>
<evidence type="ECO:0000256" key="2">
    <source>
        <dbReference type="HAMAP-Rule" id="MF_00795"/>
    </source>
</evidence>
<dbReference type="HAMAP" id="MF_00795">
    <property type="entry name" value="CutC"/>
    <property type="match status" value="1"/>
</dbReference>
<dbReference type="InterPro" id="IPR036822">
    <property type="entry name" value="CutC-like_dom_sf"/>
</dbReference>
<evidence type="ECO:0000313" key="4">
    <source>
        <dbReference type="Proteomes" id="UP000019760"/>
    </source>
</evidence>
<dbReference type="PANTHER" id="PTHR12598">
    <property type="entry name" value="COPPER HOMEOSTASIS PROTEIN CUTC"/>
    <property type="match status" value="1"/>
</dbReference>
<comment type="subcellular location">
    <subcellularLocation>
        <location evidence="2">Cytoplasm</location>
    </subcellularLocation>
</comment>
<comment type="caution">
    <text evidence="2">Once thought to be involved in copper homeostasis, experiments in E.coli have shown this is not the case.</text>
</comment>
<reference evidence="4" key="1">
    <citation type="journal article" date="2014" name="FEMS Microbiol. Lett.">
        <title>Draft Genomic DNA Sequence of the Facultatively Methylotrophic Bacterium Acidomonas methanolica type strain MB58.</title>
        <authorList>
            <person name="Higashiura N."/>
            <person name="Hadano H."/>
            <person name="Hirakawa H."/>
            <person name="Matsutani M."/>
            <person name="Takabe S."/>
            <person name="Matsushita K."/>
            <person name="Azuma Y."/>
        </authorList>
    </citation>
    <scope>NUCLEOTIDE SEQUENCE [LARGE SCALE GENOMIC DNA]</scope>
    <source>
        <strain evidence="4">MB58</strain>
    </source>
</reference>
<comment type="similarity">
    <text evidence="1 2">Belongs to the CutC family.</text>
</comment>
<dbReference type="Proteomes" id="UP000019760">
    <property type="component" value="Unassembled WGS sequence"/>
</dbReference>
<dbReference type="OrthoDB" id="9815677at2"/>
<name>A0A023D539_ACIMT</name>
<gene>
    <name evidence="2" type="primary">cutC</name>
    <name evidence="3" type="ORF">Amme_057_030</name>
</gene>
<comment type="caution">
    <text evidence="3">The sequence shown here is derived from an EMBL/GenBank/DDBJ whole genome shotgun (WGS) entry which is preliminary data.</text>
</comment>
<reference evidence="3 4" key="2">
    <citation type="journal article" date="2014" name="FEMS Microbiol. Lett.">
        <title>Draft genomic DNA sequence of the facultatively methylotrophic bacterium Acidomonas methanolica type strain MB58.</title>
        <authorList>
            <person name="Higashiura N."/>
            <person name="Hadano H."/>
            <person name="Hirakawa H."/>
            <person name="Matsutani M."/>
            <person name="Takabe S."/>
            <person name="Matsushita K."/>
            <person name="Azuma Y."/>
        </authorList>
    </citation>
    <scope>NUCLEOTIDE SEQUENCE [LARGE SCALE GENOMIC DNA]</scope>
    <source>
        <strain evidence="3 4">MB58</strain>
    </source>
</reference>